<proteinExistence type="predicted"/>
<gene>
    <name evidence="1" type="ORF">METZ01_LOCUS196357</name>
</gene>
<evidence type="ECO:0000313" key="1">
    <source>
        <dbReference type="EMBL" id="SVB43503.1"/>
    </source>
</evidence>
<organism evidence="1">
    <name type="scientific">marine metagenome</name>
    <dbReference type="NCBI Taxonomy" id="408172"/>
    <lineage>
        <taxon>unclassified sequences</taxon>
        <taxon>metagenomes</taxon>
        <taxon>ecological metagenomes</taxon>
    </lineage>
</organism>
<dbReference type="EMBL" id="UINC01041771">
    <property type="protein sequence ID" value="SVB43503.1"/>
    <property type="molecule type" value="Genomic_DNA"/>
</dbReference>
<reference evidence="1" key="1">
    <citation type="submission" date="2018-05" db="EMBL/GenBank/DDBJ databases">
        <authorList>
            <person name="Lanie J.A."/>
            <person name="Ng W.-L."/>
            <person name="Kazmierczak K.M."/>
            <person name="Andrzejewski T.M."/>
            <person name="Davidsen T.M."/>
            <person name="Wayne K.J."/>
            <person name="Tettelin H."/>
            <person name="Glass J.I."/>
            <person name="Rusch D."/>
            <person name="Podicherti R."/>
            <person name="Tsui H.-C.T."/>
            <person name="Winkler M.E."/>
        </authorList>
    </citation>
    <scope>NUCLEOTIDE SEQUENCE</scope>
</reference>
<sequence length="66" mass="7678">MKMQTVTITNRETGESFQAKVRNQAEYEGLSEWDKFRIVEVEMMEQLRDIGYNCSVKKVGSPAIFE</sequence>
<dbReference type="AlphaFoldDB" id="A0A382E0P0"/>
<name>A0A382E0P0_9ZZZZ</name>
<accession>A0A382E0P0</accession>
<protein>
    <submittedName>
        <fullName evidence="1">Uncharacterized protein</fullName>
    </submittedName>
</protein>